<keyword evidence="1" id="KW-1133">Transmembrane helix</keyword>
<protein>
    <submittedName>
        <fullName evidence="3">Transmembrane protein, putative</fullName>
    </submittedName>
</protein>
<feature type="chain" id="PRO_5003712469" evidence="2">
    <location>
        <begin position="21"/>
        <end position="165"/>
    </location>
</feature>
<sequence>MINLTLKIVLLVVTITQINGQGYIQLQNCIKYKCSNIISYNETQVMPGFYSDSDKFNQCQADNKNCYINKFKYVSDAQDQGRAQDCYNNCYQKDSYENDYFKFFLGCSWDCATEVYNIENNFNKFKMNPGQIASICLIILSTLMMVIRGTQVYYSKKEVKIIPKN</sequence>
<dbReference type="RefSeq" id="XP_001020819.1">
    <property type="nucleotide sequence ID" value="XM_001020819.3"/>
</dbReference>
<accession>I7M925</accession>
<dbReference type="Proteomes" id="UP000009168">
    <property type="component" value="Unassembled WGS sequence"/>
</dbReference>
<keyword evidence="1" id="KW-0472">Membrane</keyword>
<reference evidence="4" key="1">
    <citation type="journal article" date="2006" name="PLoS Biol.">
        <title>Macronuclear genome sequence of the ciliate Tetrahymena thermophila, a model eukaryote.</title>
        <authorList>
            <person name="Eisen J.A."/>
            <person name="Coyne R.S."/>
            <person name="Wu M."/>
            <person name="Wu D."/>
            <person name="Thiagarajan M."/>
            <person name="Wortman J.R."/>
            <person name="Badger J.H."/>
            <person name="Ren Q."/>
            <person name="Amedeo P."/>
            <person name="Jones K.M."/>
            <person name="Tallon L.J."/>
            <person name="Delcher A.L."/>
            <person name="Salzberg S.L."/>
            <person name="Silva J.C."/>
            <person name="Haas B.J."/>
            <person name="Majoros W.H."/>
            <person name="Farzad M."/>
            <person name="Carlton J.M."/>
            <person name="Smith R.K. Jr."/>
            <person name="Garg J."/>
            <person name="Pearlman R.E."/>
            <person name="Karrer K.M."/>
            <person name="Sun L."/>
            <person name="Manning G."/>
            <person name="Elde N.C."/>
            <person name="Turkewitz A.P."/>
            <person name="Asai D.J."/>
            <person name="Wilkes D.E."/>
            <person name="Wang Y."/>
            <person name="Cai H."/>
            <person name="Collins K."/>
            <person name="Stewart B.A."/>
            <person name="Lee S.R."/>
            <person name="Wilamowska K."/>
            <person name="Weinberg Z."/>
            <person name="Ruzzo W.L."/>
            <person name="Wloga D."/>
            <person name="Gaertig J."/>
            <person name="Frankel J."/>
            <person name="Tsao C.-C."/>
            <person name="Gorovsky M.A."/>
            <person name="Keeling P.J."/>
            <person name="Waller R.F."/>
            <person name="Patron N.J."/>
            <person name="Cherry J.M."/>
            <person name="Stover N.A."/>
            <person name="Krieger C.J."/>
            <person name="del Toro C."/>
            <person name="Ryder H.F."/>
            <person name="Williamson S.C."/>
            <person name="Barbeau R.A."/>
            <person name="Hamilton E.P."/>
            <person name="Orias E."/>
        </authorList>
    </citation>
    <scope>NUCLEOTIDE SEQUENCE [LARGE SCALE GENOMIC DNA]</scope>
    <source>
        <strain evidence="4">SB210</strain>
    </source>
</reference>
<evidence type="ECO:0000313" key="4">
    <source>
        <dbReference type="Proteomes" id="UP000009168"/>
    </source>
</evidence>
<feature type="transmembrane region" description="Helical" evidence="1">
    <location>
        <begin position="132"/>
        <end position="154"/>
    </location>
</feature>
<dbReference type="GeneID" id="7836063"/>
<keyword evidence="2" id="KW-0732">Signal</keyword>
<name>I7M925_TETTS</name>
<evidence type="ECO:0000256" key="1">
    <source>
        <dbReference type="SAM" id="Phobius"/>
    </source>
</evidence>
<dbReference type="KEGG" id="tet:TTHERM_00410260"/>
<keyword evidence="1 3" id="KW-0812">Transmembrane</keyword>
<feature type="signal peptide" evidence="2">
    <location>
        <begin position="1"/>
        <end position="20"/>
    </location>
</feature>
<dbReference type="HOGENOM" id="CLU_1614153_0_0_1"/>
<evidence type="ECO:0000256" key="2">
    <source>
        <dbReference type="SAM" id="SignalP"/>
    </source>
</evidence>
<dbReference type="EMBL" id="GG662612">
    <property type="protein sequence ID" value="EAS00574.1"/>
    <property type="molecule type" value="Genomic_DNA"/>
</dbReference>
<organism evidence="3 4">
    <name type="scientific">Tetrahymena thermophila (strain SB210)</name>
    <dbReference type="NCBI Taxonomy" id="312017"/>
    <lineage>
        <taxon>Eukaryota</taxon>
        <taxon>Sar</taxon>
        <taxon>Alveolata</taxon>
        <taxon>Ciliophora</taxon>
        <taxon>Intramacronucleata</taxon>
        <taxon>Oligohymenophorea</taxon>
        <taxon>Hymenostomatida</taxon>
        <taxon>Tetrahymenina</taxon>
        <taxon>Tetrahymenidae</taxon>
        <taxon>Tetrahymena</taxon>
    </lineage>
</organism>
<keyword evidence="4" id="KW-1185">Reference proteome</keyword>
<proteinExistence type="predicted"/>
<gene>
    <name evidence="3" type="ORF">TTHERM_00410260</name>
</gene>
<dbReference type="InParanoid" id="I7M925"/>
<dbReference type="AlphaFoldDB" id="I7M925"/>
<evidence type="ECO:0000313" key="3">
    <source>
        <dbReference type="EMBL" id="EAS00574.1"/>
    </source>
</evidence>